<reference evidence="2" key="2">
    <citation type="submission" date="2013-10" db="EMBL/GenBank/DDBJ databases">
        <authorList>
            <person name="Aslett M."/>
        </authorList>
    </citation>
    <scope>NUCLEOTIDE SEQUENCE [LARGE SCALE GENOMIC DNA]</scope>
    <source>
        <strain evidence="2">Houghton</strain>
    </source>
</reference>
<dbReference type="VEuPathDB" id="ToxoDB:ETH_00007905"/>
<evidence type="ECO:0000313" key="2">
    <source>
        <dbReference type="EMBL" id="CDJ38762.1"/>
    </source>
</evidence>
<feature type="compositionally biased region" description="Polar residues" evidence="1">
    <location>
        <begin position="73"/>
        <end position="86"/>
    </location>
</feature>
<sequence>MDIFRQVFGACRRHSQPYGSVCLCTQSLCGVAEALAGTDLFGSMPRQLPPTYVTWKLDMEQGEESKPRREKSTAQTTEDAGNSHEASLQQEWAKDLVQAIFNRSVGILSGSTWHYGTAAAAAAAAATARLLCCCAALPVTEEHQKILKNVLMQPPPGQLHIKQQMMPAKTTKSQTKSQPRRPTARLLWMLKPRLLLQLLLVELHQWQLQQHEKARDFVFGGTLCGALRRHLQELSSALSAYIVLLNRFTYVCLLAVPFGSSVFLLSFVVSQLPSVLITGCIRLWMPRVHVVLCIHCFKVLNCESCLFSCRFSVLSTAEDLLSLLAALHATGLPPREAFPWCLDAAVGKDASSYTCTVGRARPEETPTAARNRAQAHNTLTTACKESGSCEAKRQNTRSSFPAAGTAAAAAKPVAYPCCCV</sequence>
<dbReference type="VEuPathDB" id="ToxoDB:ETH2_1455200"/>
<dbReference type="OrthoDB" id="10350721at2759"/>
<keyword evidence="3" id="KW-1185">Reference proteome</keyword>
<evidence type="ECO:0000313" key="3">
    <source>
        <dbReference type="Proteomes" id="UP000030747"/>
    </source>
</evidence>
<evidence type="ECO:0000256" key="1">
    <source>
        <dbReference type="SAM" id="MobiDB-lite"/>
    </source>
</evidence>
<gene>
    <name evidence="2" type="ORF">ETH_00007905</name>
</gene>
<dbReference type="AlphaFoldDB" id="U6KKW9"/>
<dbReference type="RefSeq" id="XP_013229518.1">
    <property type="nucleotide sequence ID" value="XM_013374064.1"/>
</dbReference>
<dbReference type="GeneID" id="25250783"/>
<dbReference type="EMBL" id="HG674029">
    <property type="protein sequence ID" value="CDJ38762.1"/>
    <property type="molecule type" value="Genomic_DNA"/>
</dbReference>
<dbReference type="Proteomes" id="UP000030747">
    <property type="component" value="Unassembled WGS sequence"/>
</dbReference>
<feature type="compositionally biased region" description="Basic and acidic residues" evidence="1">
    <location>
        <begin position="60"/>
        <end position="72"/>
    </location>
</feature>
<protein>
    <submittedName>
        <fullName evidence="2">Uncharacterized protein</fullName>
    </submittedName>
</protein>
<accession>U6KKW9</accession>
<feature type="region of interest" description="Disordered" evidence="1">
    <location>
        <begin position="60"/>
        <end position="86"/>
    </location>
</feature>
<reference evidence="2" key="1">
    <citation type="submission" date="2013-10" db="EMBL/GenBank/DDBJ databases">
        <title>Genomic analysis of the causative agents of coccidiosis in chickens.</title>
        <authorList>
            <person name="Reid A.J."/>
            <person name="Blake D."/>
            <person name="Billington K."/>
            <person name="Browne H."/>
            <person name="Dunn M."/>
            <person name="Hung S."/>
            <person name="Kawahara F."/>
            <person name="Miranda-Saavedra D."/>
            <person name="Mourier T."/>
            <person name="Nagra H."/>
            <person name="Otto T.D."/>
            <person name="Rawlings N."/>
            <person name="Sanchez A."/>
            <person name="Sanders M."/>
            <person name="Subramaniam C."/>
            <person name="Tay Y."/>
            <person name="Dear P."/>
            <person name="Doerig C."/>
            <person name="Gruber A."/>
            <person name="Parkinson J."/>
            <person name="Shirley M."/>
            <person name="Wan K.L."/>
            <person name="Berriman M."/>
            <person name="Tomley F."/>
            <person name="Pain A."/>
        </authorList>
    </citation>
    <scope>NUCLEOTIDE SEQUENCE [LARGE SCALE GENOMIC DNA]</scope>
    <source>
        <strain evidence="2">Houghton</strain>
    </source>
</reference>
<proteinExistence type="predicted"/>
<organism evidence="2 3">
    <name type="scientific">Eimeria tenella</name>
    <name type="common">Coccidian parasite</name>
    <dbReference type="NCBI Taxonomy" id="5802"/>
    <lineage>
        <taxon>Eukaryota</taxon>
        <taxon>Sar</taxon>
        <taxon>Alveolata</taxon>
        <taxon>Apicomplexa</taxon>
        <taxon>Conoidasida</taxon>
        <taxon>Coccidia</taxon>
        <taxon>Eucoccidiorida</taxon>
        <taxon>Eimeriorina</taxon>
        <taxon>Eimeriidae</taxon>
        <taxon>Eimeria</taxon>
    </lineage>
</organism>
<name>U6KKW9_EIMTE</name>